<dbReference type="PANTHER" id="PTHR44688">
    <property type="entry name" value="DNA-BINDING TRANSCRIPTIONAL ACTIVATOR DEVR_DOSR"/>
    <property type="match status" value="1"/>
</dbReference>
<evidence type="ECO:0000313" key="6">
    <source>
        <dbReference type="Proteomes" id="UP001501638"/>
    </source>
</evidence>
<keyword evidence="2" id="KW-0238">DNA-binding</keyword>
<feature type="domain" description="HTH luxR-type" evidence="4">
    <location>
        <begin position="219"/>
        <end position="284"/>
    </location>
</feature>
<dbReference type="SUPFAM" id="SSF55781">
    <property type="entry name" value="GAF domain-like"/>
    <property type="match status" value="1"/>
</dbReference>
<gene>
    <name evidence="5" type="ORF">GCM10010405_13250</name>
</gene>
<proteinExistence type="predicted"/>
<sequence>MHVVPDAPARPDDGDAFRGALRLTRRRTGLPVVFAGRVNDGVLTLSQFIGTRTAGMHGLDVFSGTGLGGRALAMRRPATVADYRAADTITHDYDAVVAAEGIRAITAVPVVVSGTVRGVLYGASRGPAPLGDRAVDTMVDASRHLAGEIAVRDEVDRRLRILNAVEADRGFTGDRAATEELRAVHAELRVIAKAVQDDALRDRLLEASRRLARLGTEARPPAASPLSPREVDVLAQVALGCGNAEVARRLSLRPESVKAHLRNAMRKLDVHNRFEAVVAARRRGLLP</sequence>
<dbReference type="Gene3D" id="3.30.450.40">
    <property type="match status" value="1"/>
</dbReference>
<evidence type="ECO:0000256" key="2">
    <source>
        <dbReference type="ARBA" id="ARBA00023125"/>
    </source>
</evidence>
<dbReference type="PROSITE" id="PS50043">
    <property type="entry name" value="HTH_LUXR_2"/>
    <property type="match status" value="1"/>
</dbReference>
<dbReference type="Pfam" id="PF00196">
    <property type="entry name" value="GerE"/>
    <property type="match status" value="1"/>
</dbReference>
<protein>
    <submittedName>
        <fullName evidence="5">LuxR C-terminal-related transcriptional regulator</fullName>
    </submittedName>
</protein>
<accession>A0ABN3JLL8</accession>
<evidence type="ECO:0000256" key="3">
    <source>
        <dbReference type="ARBA" id="ARBA00023163"/>
    </source>
</evidence>
<dbReference type="InterPro" id="IPR000792">
    <property type="entry name" value="Tscrpt_reg_LuxR_C"/>
</dbReference>
<reference evidence="6" key="1">
    <citation type="journal article" date="2019" name="Int. J. Syst. Evol. Microbiol.">
        <title>The Global Catalogue of Microorganisms (GCM) 10K type strain sequencing project: providing services to taxonomists for standard genome sequencing and annotation.</title>
        <authorList>
            <consortium name="The Broad Institute Genomics Platform"/>
            <consortium name="The Broad Institute Genome Sequencing Center for Infectious Disease"/>
            <person name="Wu L."/>
            <person name="Ma J."/>
        </authorList>
    </citation>
    <scope>NUCLEOTIDE SEQUENCE [LARGE SCALE GENOMIC DNA]</scope>
    <source>
        <strain evidence="6">JCM 6305</strain>
    </source>
</reference>
<evidence type="ECO:0000259" key="4">
    <source>
        <dbReference type="PROSITE" id="PS50043"/>
    </source>
</evidence>
<dbReference type="Gene3D" id="1.10.10.10">
    <property type="entry name" value="Winged helix-like DNA-binding domain superfamily/Winged helix DNA-binding domain"/>
    <property type="match status" value="1"/>
</dbReference>
<dbReference type="SUPFAM" id="SSF46894">
    <property type="entry name" value="C-terminal effector domain of the bipartite response regulators"/>
    <property type="match status" value="1"/>
</dbReference>
<dbReference type="InterPro" id="IPR003018">
    <property type="entry name" value="GAF"/>
</dbReference>
<comment type="caution">
    <text evidence="5">The sequence shown here is derived from an EMBL/GenBank/DDBJ whole genome shotgun (WGS) entry which is preliminary data.</text>
</comment>
<dbReference type="Pfam" id="PF01590">
    <property type="entry name" value="GAF"/>
    <property type="match status" value="1"/>
</dbReference>
<dbReference type="RefSeq" id="WP_344321153.1">
    <property type="nucleotide sequence ID" value="NZ_BAAASZ010000011.1"/>
</dbReference>
<keyword evidence="3" id="KW-0804">Transcription</keyword>
<dbReference type="SMART" id="SM00421">
    <property type="entry name" value="HTH_LUXR"/>
    <property type="match status" value="1"/>
</dbReference>
<keyword evidence="1" id="KW-0805">Transcription regulation</keyword>
<dbReference type="PROSITE" id="PS00622">
    <property type="entry name" value="HTH_LUXR_1"/>
    <property type="match status" value="1"/>
</dbReference>
<dbReference type="InterPro" id="IPR029016">
    <property type="entry name" value="GAF-like_dom_sf"/>
</dbReference>
<evidence type="ECO:0000313" key="5">
    <source>
        <dbReference type="EMBL" id="GAA2431696.1"/>
    </source>
</evidence>
<dbReference type="InterPro" id="IPR016032">
    <property type="entry name" value="Sig_transdc_resp-reg_C-effctor"/>
</dbReference>
<dbReference type="Proteomes" id="UP001501638">
    <property type="component" value="Unassembled WGS sequence"/>
</dbReference>
<keyword evidence="6" id="KW-1185">Reference proteome</keyword>
<name>A0ABN3JLL8_9ACTN</name>
<organism evidence="5 6">
    <name type="scientific">Streptomyces macrosporus</name>
    <dbReference type="NCBI Taxonomy" id="44032"/>
    <lineage>
        <taxon>Bacteria</taxon>
        <taxon>Bacillati</taxon>
        <taxon>Actinomycetota</taxon>
        <taxon>Actinomycetes</taxon>
        <taxon>Kitasatosporales</taxon>
        <taxon>Streptomycetaceae</taxon>
        <taxon>Streptomyces</taxon>
    </lineage>
</organism>
<dbReference type="PRINTS" id="PR00038">
    <property type="entry name" value="HTHLUXR"/>
</dbReference>
<dbReference type="InterPro" id="IPR036388">
    <property type="entry name" value="WH-like_DNA-bd_sf"/>
</dbReference>
<evidence type="ECO:0000256" key="1">
    <source>
        <dbReference type="ARBA" id="ARBA00023015"/>
    </source>
</evidence>
<dbReference type="PANTHER" id="PTHR44688:SF16">
    <property type="entry name" value="DNA-BINDING TRANSCRIPTIONAL ACTIVATOR DEVR_DOSR"/>
    <property type="match status" value="1"/>
</dbReference>
<dbReference type="EMBL" id="BAAASZ010000011">
    <property type="protein sequence ID" value="GAA2431696.1"/>
    <property type="molecule type" value="Genomic_DNA"/>
</dbReference>
<dbReference type="CDD" id="cd06170">
    <property type="entry name" value="LuxR_C_like"/>
    <property type="match status" value="1"/>
</dbReference>